<dbReference type="EMBL" id="JAFVMH010000008">
    <property type="protein sequence ID" value="MBO1326287.1"/>
    <property type="molecule type" value="Genomic_DNA"/>
</dbReference>
<gene>
    <name evidence="1" type="ORF">J2D77_14115</name>
</gene>
<evidence type="ECO:0000313" key="2">
    <source>
        <dbReference type="Proteomes" id="UP000664073"/>
    </source>
</evidence>
<dbReference type="Proteomes" id="UP000664073">
    <property type="component" value="Unassembled WGS sequence"/>
</dbReference>
<dbReference type="AlphaFoldDB" id="A0A939HQS0"/>
<dbReference type="RefSeq" id="WP_207846952.1">
    <property type="nucleotide sequence ID" value="NZ_JAFVMH010000008.1"/>
</dbReference>
<keyword evidence="2" id="KW-1185">Reference proteome</keyword>
<protein>
    <submittedName>
        <fullName evidence="1">Uncharacterized protein</fullName>
    </submittedName>
</protein>
<reference evidence="1" key="1">
    <citation type="submission" date="2021-03" db="EMBL/GenBank/DDBJ databases">
        <title>The complete genome sequence of Acetobacter sp. TBRC 12339.</title>
        <authorList>
            <person name="Charoenyingcharoen P."/>
            <person name="Yukphan P."/>
        </authorList>
    </citation>
    <scope>NUCLEOTIDE SEQUENCE</scope>
    <source>
        <strain evidence="1">TBRC 12339</strain>
    </source>
</reference>
<sequence length="51" mass="5541">MTQDTTPPARSIDRGHWLTPEYAREVFAAIDGSAAKDTALPQSPEQQEQGA</sequence>
<proteinExistence type="predicted"/>
<organism evidence="1 2">
    <name type="scientific">Acetobacter garciniae</name>
    <dbReference type="NCBI Taxonomy" id="2817435"/>
    <lineage>
        <taxon>Bacteria</taxon>
        <taxon>Pseudomonadati</taxon>
        <taxon>Pseudomonadota</taxon>
        <taxon>Alphaproteobacteria</taxon>
        <taxon>Acetobacterales</taxon>
        <taxon>Acetobacteraceae</taxon>
        <taxon>Acetobacter</taxon>
    </lineage>
</organism>
<evidence type="ECO:0000313" key="1">
    <source>
        <dbReference type="EMBL" id="MBO1326287.1"/>
    </source>
</evidence>
<name>A0A939HQS0_9PROT</name>
<comment type="caution">
    <text evidence="1">The sequence shown here is derived from an EMBL/GenBank/DDBJ whole genome shotgun (WGS) entry which is preliminary data.</text>
</comment>
<accession>A0A939HQS0</accession>